<proteinExistence type="predicted"/>
<gene>
    <name evidence="1" type="ORF">BDV96DRAFT_110692</name>
</gene>
<dbReference type="OrthoDB" id="5125733at2759"/>
<sequence>MPAQLVASSATAVFSPYFNASNSTRQGAEHRHIALKSTLRNTSEILALYSLERTIYYYEGKEHVQNMPGLISDSGVLDRDSASFASFQSLEDTAIRYPRRRLKSGLLPKDPTSLPWLEIVESYTQRNLSVTSVHLGVSAVAQRLVSVTGGNCGGYYTGIWKERFFEQLLWNMSSREIAKRPVEYRALSWSWAAVDGRSKWP</sequence>
<keyword evidence="2" id="KW-1185">Reference proteome</keyword>
<organism evidence="1 2">
    <name type="scientific">Lophiotrema nucula</name>
    <dbReference type="NCBI Taxonomy" id="690887"/>
    <lineage>
        <taxon>Eukaryota</taxon>
        <taxon>Fungi</taxon>
        <taxon>Dikarya</taxon>
        <taxon>Ascomycota</taxon>
        <taxon>Pezizomycotina</taxon>
        <taxon>Dothideomycetes</taxon>
        <taxon>Pleosporomycetidae</taxon>
        <taxon>Pleosporales</taxon>
        <taxon>Lophiotremataceae</taxon>
        <taxon>Lophiotrema</taxon>
    </lineage>
</organism>
<dbReference type="Proteomes" id="UP000799770">
    <property type="component" value="Unassembled WGS sequence"/>
</dbReference>
<reference evidence="1" key="1">
    <citation type="journal article" date="2020" name="Stud. Mycol.">
        <title>101 Dothideomycetes genomes: a test case for predicting lifestyles and emergence of pathogens.</title>
        <authorList>
            <person name="Haridas S."/>
            <person name="Albert R."/>
            <person name="Binder M."/>
            <person name="Bloem J."/>
            <person name="Labutti K."/>
            <person name="Salamov A."/>
            <person name="Andreopoulos B."/>
            <person name="Baker S."/>
            <person name="Barry K."/>
            <person name="Bills G."/>
            <person name="Bluhm B."/>
            <person name="Cannon C."/>
            <person name="Castanera R."/>
            <person name="Culley D."/>
            <person name="Daum C."/>
            <person name="Ezra D."/>
            <person name="Gonzalez J."/>
            <person name="Henrissat B."/>
            <person name="Kuo A."/>
            <person name="Liang C."/>
            <person name="Lipzen A."/>
            <person name="Lutzoni F."/>
            <person name="Magnuson J."/>
            <person name="Mondo S."/>
            <person name="Nolan M."/>
            <person name="Ohm R."/>
            <person name="Pangilinan J."/>
            <person name="Park H.-J."/>
            <person name="Ramirez L."/>
            <person name="Alfaro M."/>
            <person name="Sun H."/>
            <person name="Tritt A."/>
            <person name="Yoshinaga Y."/>
            <person name="Zwiers L.-H."/>
            <person name="Turgeon B."/>
            <person name="Goodwin S."/>
            <person name="Spatafora J."/>
            <person name="Crous P."/>
            <person name="Grigoriev I."/>
        </authorList>
    </citation>
    <scope>NUCLEOTIDE SEQUENCE</scope>
    <source>
        <strain evidence="1">CBS 627.86</strain>
    </source>
</reference>
<evidence type="ECO:0000313" key="1">
    <source>
        <dbReference type="EMBL" id="KAF2114155.1"/>
    </source>
</evidence>
<dbReference type="AlphaFoldDB" id="A0A6A5Z444"/>
<name>A0A6A5Z444_9PLEO</name>
<dbReference type="PANTHER" id="PTHR33112:SF8">
    <property type="entry name" value="HETEROKARYON INCOMPATIBILITY DOMAIN-CONTAINING PROTEIN"/>
    <property type="match status" value="1"/>
</dbReference>
<accession>A0A6A5Z444</accession>
<dbReference type="EMBL" id="ML977326">
    <property type="protein sequence ID" value="KAF2114155.1"/>
    <property type="molecule type" value="Genomic_DNA"/>
</dbReference>
<evidence type="ECO:0000313" key="2">
    <source>
        <dbReference type="Proteomes" id="UP000799770"/>
    </source>
</evidence>
<dbReference type="PANTHER" id="PTHR33112">
    <property type="entry name" value="DOMAIN PROTEIN, PUTATIVE-RELATED"/>
    <property type="match status" value="1"/>
</dbReference>
<protein>
    <submittedName>
        <fullName evidence="1">Uncharacterized protein</fullName>
    </submittedName>
</protein>